<sequence length="418" mass="47000">MKKLMFSFIFLVLLAGTAAGCSGRSAGQQNGGVTLTLFSTMTNDNEKKALRSVADDFEKENEGIKIDINFPGADYENMLRVKMAANDMPDLFDTHGWAKIRYGEYAADLKDMNWTKHLDPGLKPILKDETGKVYAYPFNQAKDGITYNAGLLKKYHIKPPETLDELMKALVTIKEKSSGSVIPFWFAGSDKGSLAQFYDQLATPLLITDEKHNEKEALVKGTFDWSEYARLAKVFKEMQEKQLINEDILTAKPSQLVELMAQGKIGFTLSTTSIGPDTKEVNPDIQLGIIPTPAIHKGDKPSWIGGERHTIAVWKDSEHLKEAKRFIEFAAQPKNAKKIAEATSFPQALTNTKADNYYSKFYEQYRDMKIEPYFDRVYLPSGMWDVMGTTGQELLAGTLTPKQVSEKIKDEYIRLKGQ</sequence>
<dbReference type="EMBL" id="CP035232">
    <property type="protein sequence ID" value="QAT64531.1"/>
    <property type="molecule type" value="Genomic_DNA"/>
</dbReference>
<evidence type="ECO:0000256" key="1">
    <source>
        <dbReference type="ARBA" id="ARBA00022475"/>
    </source>
</evidence>
<reference evidence="7" key="2">
    <citation type="submission" date="2015-10" db="EMBL/GenBank/DDBJ databases">
        <authorList>
            <person name="Dunlap C."/>
        </authorList>
    </citation>
    <scope>NUCLEOTIDE SEQUENCE</scope>
    <source>
        <strain evidence="7">GO-13</strain>
    </source>
</reference>
<keyword evidence="4" id="KW-0564">Palmitate</keyword>
<name>A0A0J6EK15_9BACI</name>
<dbReference type="Proteomes" id="UP001341297">
    <property type="component" value="Unassembled WGS sequence"/>
</dbReference>
<dbReference type="PANTHER" id="PTHR43649:SF33">
    <property type="entry name" value="POLYGALACTURONAN_RHAMNOGALACTURONAN-BINDING PROTEIN YTCQ"/>
    <property type="match status" value="1"/>
</dbReference>
<dbReference type="SUPFAM" id="SSF53850">
    <property type="entry name" value="Periplasmic binding protein-like II"/>
    <property type="match status" value="1"/>
</dbReference>
<organism evidence="7 10">
    <name type="scientific">Bacillus glycinifermentans</name>
    <dbReference type="NCBI Taxonomy" id="1664069"/>
    <lineage>
        <taxon>Bacteria</taxon>
        <taxon>Bacillati</taxon>
        <taxon>Bacillota</taxon>
        <taxon>Bacilli</taxon>
        <taxon>Bacillales</taxon>
        <taxon>Bacillaceae</taxon>
        <taxon>Bacillus</taxon>
    </lineage>
</organism>
<feature type="signal peptide" evidence="6">
    <location>
        <begin position="1"/>
        <end position="18"/>
    </location>
</feature>
<evidence type="ECO:0000313" key="12">
    <source>
        <dbReference type="Proteomes" id="UP001341297"/>
    </source>
</evidence>
<evidence type="ECO:0000256" key="6">
    <source>
        <dbReference type="SAM" id="SignalP"/>
    </source>
</evidence>
<reference evidence="9 11" key="3">
    <citation type="submission" date="2019-01" db="EMBL/GenBank/DDBJ databases">
        <title>Genome sequence of Bacillus glycinifermentans SRCM103574.</title>
        <authorList>
            <person name="Kong H.-J."/>
            <person name="Jeong S.-Y."/>
            <person name="Jeong D.-Y."/>
        </authorList>
    </citation>
    <scope>NUCLEOTIDE SEQUENCE [LARGE SCALE GENOMIC DNA]</scope>
    <source>
        <strain evidence="9 11">SRCM103574</strain>
    </source>
</reference>
<keyword evidence="1" id="KW-1003">Cell membrane</keyword>
<dbReference type="GeneID" id="82852264"/>
<dbReference type="EMBL" id="LECW02000022">
    <property type="protein sequence ID" value="KRT93171.1"/>
    <property type="molecule type" value="Genomic_DNA"/>
</dbReference>
<evidence type="ECO:0000313" key="8">
    <source>
        <dbReference type="EMBL" id="MEC0487657.1"/>
    </source>
</evidence>
<accession>A0A0J6EAQ3</accession>
<evidence type="ECO:0000256" key="3">
    <source>
        <dbReference type="ARBA" id="ARBA00023136"/>
    </source>
</evidence>
<dbReference type="OrthoDB" id="9798191at2"/>
<dbReference type="RefSeq" id="WP_046131305.1">
    <property type="nucleotide sequence ID" value="NZ_CP023481.1"/>
</dbReference>
<dbReference type="InterPro" id="IPR050490">
    <property type="entry name" value="Bact_solute-bd_prot1"/>
</dbReference>
<evidence type="ECO:0000313" key="11">
    <source>
        <dbReference type="Proteomes" id="UP000288675"/>
    </source>
</evidence>
<evidence type="ECO:0000256" key="5">
    <source>
        <dbReference type="ARBA" id="ARBA00023288"/>
    </source>
</evidence>
<dbReference type="Pfam" id="PF01547">
    <property type="entry name" value="SBP_bac_1"/>
    <property type="match status" value="1"/>
</dbReference>
<evidence type="ECO:0000256" key="2">
    <source>
        <dbReference type="ARBA" id="ARBA00022729"/>
    </source>
</evidence>
<dbReference type="PROSITE" id="PS51257">
    <property type="entry name" value="PROKAR_LIPOPROTEIN"/>
    <property type="match status" value="1"/>
</dbReference>
<dbReference type="Proteomes" id="UP000036168">
    <property type="component" value="Unassembled WGS sequence"/>
</dbReference>
<reference evidence="7 10" key="1">
    <citation type="journal article" date="2015" name="Int. J. Syst. Evol. Microbiol.">
        <title>Bacillus glycinifermentans sp. nov., isolated from fermented soybean paste.</title>
        <authorList>
            <person name="Kim S.J."/>
            <person name="Dunlap C.A."/>
            <person name="Kwon S.W."/>
            <person name="Rooney A.P."/>
        </authorList>
    </citation>
    <scope>NUCLEOTIDE SEQUENCE [LARGE SCALE GENOMIC DNA]</scope>
    <source>
        <strain evidence="7 10">GO-13</strain>
    </source>
</reference>
<protein>
    <submittedName>
        <fullName evidence="8 9">ABC transporter substrate-binding protein</fullName>
    </submittedName>
    <submittedName>
        <fullName evidence="7">Binding protein msmE</fullName>
    </submittedName>
</protein>
<feature type="chain" id="PRO_5044543592" evidence="6">
    <location>
        <begin position="19"/>
        <end position="418"/>
    </location>
</feature>
<proteinExistence type="predicted"/>
<keyword evidence="5" id="KW-0449">Lipoprotein</keyword>
<dbReference type="STRING" id="1664069.BGLY_1166"/>
<dbReference type="EMBL" id="JARRTL010000034">
    <property type="protein sequence ID" value="MEC0487657.1"/>
    <property type="molecule type" value="Genomic_DNA"/>
</dbReference>
<dbReference type="AlphaFoldDB" id="A0A0J6EK15"/>
<accession>A0A0J6EK15</accession>
<evidence type="ECO:0000256" key="4">
    <source>
        <dbReference type="ARBA" id="ARBA00023139"/>
    </source>
</evidence>
<dbReference type="Gene3D" id="3.40.190.10">
    <property type="entry name" value="Periplasmic binding protein-like II"/>
    <property type="match status" value="2"/>
</dbReference>
<dbReference type="PATRIC" id="fig|1664069.3.peg.3855"/>
<keyword evidence="3" id="KW-0472">Membrane</keyword>
<evidence type="ECO:0000313" key="10">
    <source>
        <dbReference type="Proteomes" id="UP000036168"/>
    </source>
</evidence>
<dbReference type="PANTHER" id="PTHR43649">
    <property type="entry name" value="ARABINOSE-BINDING PROTEIN-RELATED"/>
    <property type="match status" value="1"/>
</dbReference>
<dbReference type="KEGG" id="bgy:BGLY_1166"/>
<keyword evidence="2 6" id="KW-0732">Signal</keyword>
<dbReference type="Proteomes" id="UP000288675">
    <property type="component" value="Chromosome"/>
</dbReference>
<evidence type="ECO:0000313" key="9">
    <source>
        <dbReference type="EMBL" id="QAT64531.1"/>
    </source>
</evidence>
<gene>
    <name evidence="7" type="ORF">AB447_219665</name>
    <name evidence="9" type="ORF">EQZ20_06170</name>
    <name evidence="8" type="ORF">P8828_23200</name>
</gene>
<reference evidence="8 12" key="4">
    <citation type="submission" date="2023-03" db="EMBL/GenBank/DDBJ databases">
        <title>Agriculturally important microbes genome sequencing.</title>
        <authorList>
            <person name="Dunlap C."/>
        </authorList>
    </citation>
    <scope>NUCLEOTIDE SEQUENCE [LARGE SCALE GENOMIC DNA]</scope>
    <source>
        <strain evidence="8 12">CBP-3203</strain>
    </source>
</reference>
<evidence type="ECO:0000313" key="7">
    <source>
        <dbReference type="EMBL" id="KRT93171.1"/>
    </source>
</evidence>
<dbReference type="InterPro" id="IPR006059">
    <property type="entry name" value="SBP"/>
</dbReference>
<keyword evidence="12" id="KW-1185">Reference proteome</keyword>